<feature type="transmembrane region" description="Helical" evidence="7">
    <location>
        <begin position="156"/>
        <end position="176"/>
    </location>
</feature>
<comment type="caution">
    <text evidence="9">The sequence shown here is derived from an EMBL/GenBank/DDBJ whole genome shotgun (WGS) entry which is preliminary data.</text>
</comment>
<feature type="domain" description="Acyltransferase 3" evidence="8">
    <location>
        <begin position="7"/>
        <end position="356"/>
    </location>
</feature>
<evidence type="ECO:0000256" key="2">
    <source>
        <dbReference type="ARBA" id="ARBA00007400"/>
    </source>
</evidence>
<dbReference type="GO" id="GO:0016746">
    <property type="term" value="F:acyltransferase activity"/>
    <property type="evidence" value="ECO:0007669"/>
    <property type="project" value="UniProtKB-KW"/>
</dbReference>
<dbReference type="PANTHER" id="PTHR40074">
    <property type="entry name" value="O-ACETYLTRANSFERASE WECH"/>
    <property type="match status" value="1"/>
</dbReference>
<proteinExistence type="inferred from homology"/>
<keyword evidence="3" id="KW-1003">Cell membrane</keyword>
<keyword evidence="6 7" id="KW-0472">Membrane</keyword>
<feature type="transmembrane region" description="Helical" evidence="7">
    <location>
        <begin position="226"/>
        <end position="243"/>
    </location>
</feature>
<evidence type="ECO:0000256" key="7">
    <source>
        <dbReference type="SAM" id="Phobius"/>
    </source>
</evidence>
<feature type="transmembrane region" description="Helical" evidence="7">
    <location>
        <begin position="188"/>
        <end position="210"/>
    </location>
</feature>
<evidence type="ECO:0000313" key="9">
    <source>
        <dbReference type="EMBL" id="MBV7391008.1"/>
    </source>
</evidence>
<feature type="transmembrane region" description="Helical" evidence="7">
    <location>
        <begin position="333"/>
        <end position="356"/>
    </location>
</feature>
<dbReference type="PANTHER" id="PTHR40074:SF2">
    <property type="entry name" value="O-ACETYLTRANSFERASE WECH"/>
    <property type="match status" value="1"/>
</dbReference>
<comment type="similarity">
    <text evidence="2">Belongs to the acyltransferase 3 family.</text>
</comment>
<gene>
    <name evidence="9" type="ORF">KUA55_09960</name>
</gene>
<comment type="subcellular location">
    <subcellularLocation>
        <location evidence="1">Cell membrane</location>
        <topology evidence="1">Multi-pass membrane protein</topology>
    </subcellularLocation>
</comment>
<dbReference type="Proteomes" id="UP000774130">
    <property type="component" value="Unassembled WGS sequence"/>
</dbReference>
<evidence type="ECO:0000259" key="8">
    <source>
        <dbReference type="Pfam" id="PF01757"/>
    </source>
</evidence>
<keyword evidence="4 7" id="KW-0812">Transmembrane</keyword>
<keyword evidence="5 7" id="KW-1133">Transmembrane helix</keyword>
<sequence length="377" mass="44337">MKKKYLYEVDFMRNFFISGVLLNHITGIVKGLFDSGAIMYTVLGSLHASLHFTRMGFMFMTGLVLFLAYRNKDLQVFSFWRKRYVSVGIPYIFWNMVYSLFALPTETLQKVIGDFWGHLIHGDQAYLYYVLVTMQLYLIFPFLLLFLKRFRKHSKLIFAISYLLQLAMTFFIKYKIRDFDMSNWPYLLSHWGIFVGTYQLYFIAGGIASLNYDRFTAFVERHKRKINWLALLSIPVICAYYLWNYQVLGLSESNAKSVHQPLFVIYATIIVLFALNLGRRWAAYREKYPEKLFSRYISLAAQLSFGIYLTQYIGMTLMRTFLIPVLRDHKVFALPAIPLLFIFVFGLSFIISYLLYKSPLSSLIGRKHQKKLTGGRR</sequence>
<keyword evidence="9" id="KW-0808">Transferase</keyword>
<evidence type="ECO:0000256" key="6">
    <source>
        <dbReference type="ARBA" id="ARBA00023136"/>
    </source>
</evidence>
<evidence type="ECO:0000256" key="5">
    <source>
        <dbReference type="ARBA" id="ARBA00022989"/>
    </source>
</evidence>
<feature type="transmembrane region" description="Helical" evidence="7">
    <location>
        <begin position="293"/>
        <end position="313"/>
    </location>
</feature>
<evidence type="ECO:0000256" key="3">
    <source>
        <dbReference type="ARBA" id="ARBA00022475"/>
    </source>
</evidence>
<dbReference type="Pfam" id="PF01757">
    <property type="entry name" value="Acyl_transf_3"/>
    <property type="match status" value="1"/>
</dbReference>
<feature type="transmembrane region" description="Helical" evidence="7">
    <location>
        <begin position="263"/>
        <end position="281"/>
    </location>
</feature>
<feature type="transmembrane region" description="Helical" evidence="7">
    <location>
        <begin position="125"/>
        <end position="147"/>
    </location>
</feature>
<accession>A0ABS6TDK9</accession>
<name>A0ABS6TDK9_9ENTE</name>
<evidence type="ECO:0000256" key="1">
    <source>
        <dbReference type="ARBA" id="ARBA00004651"/>
    </source>
</evidence>
<dbReference type="EMBL" id="JAHUZB010000003">
    <property type="protein sequence ID" value="MBV7391008.1"/>
    <property type="molecule type" value="Genomic_DNA"/>
</dbReference>
<feature type="transmembrane region" description="Helical" evidence="7">
    <location>
        <begin position="12"/>
        <end position="32"/>
    </location>
</feature>
<feature type="transmembrane region" description="Helical" evidence="7">
    <location>
        <begin position="83"/>
        <end position="105"/>
    </location>
</feature>
<organism evidence="9 10">
    <name type="scientific">Enterococcus alishanensis</name>
    <dbReference type="NCBI Taxonomy" id="1303817"/>
    <lineage>
        <taxon>Bacteria</taxon>
        <taxon>Bacillati</taxon>
        <taxon>Bacillota</taxon>
        <taxon>Bacilli</taxon>
        <taxon>Lactobacillales</taxon>
        <taxon>Enterococcaceae</taxon>
        <taxon>Enterococcus</taxon>
    </lineage>
</organism>
<keyword evidence="9" id="KW-0012">Acyltransferase</keyword>
<dbReference type="RefSeq" id="WP_218326037.1">
    <property type="nucleotide sequence ID" value="NZ_JAHUZB010000003.1"/>
</dbReference>
<keyword evidence="10" id="KW-1185">Reference proteome</keyword>
<reference evidence="9 10" key="1">
    <citation type="submission" date="2021-06" db="EMBL/GenBank/DDBJ databases">
        <title>Enterococcus alishanensis sp. nov., a novel lactic acid bacterium isolated from fresh coffee beans.</title>
        <authorList>
            <person name="Chen Y.-S."/>
        </authorList>
    </citation>
    <scope>NUCLEOTIDE SEQUENCE [LARGE SCALE GENOMIC DNA]</scope>
    <source>
        <strain evidence="9 10">ALS3</strain>
    </source>
</reference>
<dbReference type="InterPro" id="IPR002656">
    <property type="entry name" value="Acyl_transf_3_dom"/>
</dbReference>
<feature type="transmembrane region" description="Helical" evidence="7">
    <location>
        <begin position="52"/>
        <end position="71"/>
    </location>
</feature>
<evidence type="ECO:0000256" key="4">
    <source>
        <dbReference type="ARBA" id="ARBA00022692"/>
    </source>
</evidence>
<protein>
    <submittedName>
        <fullName evidence="9">Acyltransferase</fullName>
    </submittedName>
</protein>
<evidence type="ECO:0000313" key="10">
    <source>
        <dbReference type="Proteomes" id="UP000774130"/>
    </source>
</evidence>